<feature type="region of interest" description="Disordered" evidence="1">
    <location>
        <begin position="80"/>
        <end position="100"/>
    </location>
</feature>
<feature type="compositionally biased region" description="Polar residues" evidence="1">
    <location>
        <begin position="80"/>
        <end position="94"/>
    </location>
</feature>
<evidence type="ECO:0000256" key="1">
    <source>
        <dbReference type="SAM" id="MobiDB-lite"/>
    </source>
</evidence>
<organism evidence="2">
    <name type="scientific">Photinus pyralis</name>
    <name type="common">Common eastern firefly</name>
    <name type="synonym">Lampyris pyralis</name>
    <dbReference type="NCBI Taxonomy" id="7054"/>
    <lineage>
        <taxon>Eukaryota</taxon>
        <taxon>Metazoa</taxon>
        <taxon>Ecdysozoa</taxon>
        <taxon>Arthropoda</taxon>
        <taxon>Hexapoda</taxon>
        <taxon>Insecta</taxon>
        <taxon>Pterygota</taxon>
        <taxon>Neoptera</taxon>
        <taxon>Endopterygota</taxon>
        <taxon>Coleoptera</taxon>
        <taxon>Polyphaga</taxon>
        <taxon>Elateriformia</taxon>
        <taxon>Elateroidea</taxon>
        <taxon>Lampyridae</taxon>
        <taxon>Lampyrinae</taxon>
        <taxon>Photinus</taxon>
    </lineage>
</organism>
<accession>A0A1Y1KE53</accession>
<reference evidence="2" key="1">
    <citation type="journal article" date="2016" name="Sci. Rep.">
        <title>Molecular characterization of firefly nuptial gifts: a multi-omics approach sheds light on postcopulatory sexual selection.</title>
        <authorList>
            <person name="Al-Wathiqui N."/>
            <person name="Fallon T.R."/>
            <person name="South A."/>
            <person name="Weng J.K."/>
            <person name="Lewis S.M."/>
        </authorList>
    </citation>
    <scope>NUCLEOTIDE SEQUENCE</scope>
</reference>
<proteinExistence type="predicted"/>
<dbReference type="AlphaFoldDB" id="A0A1Y1KE53"/>
<protein>
    <submittedName>
        <fullName evidence="2">Uncharacterized protein</fullName>
    </submittedName>
</protein>
<name>A0A1Y1KE53_PHOPY</name>
<dbReference type="EMBL" id="GEZM01091200">
    <property type="protein sequence ID" value="JAV57046.1"/>
    <property type="molecule type" value="Transcribed_RNA"/>
</dbReference>
<evidence type="ECO:0000313" key="2">
    <source>
        <dbReference type="EMBL" id="JAV57047.1"/>
    </source>
</evidence>
<dbReference type="EMBL" id="GEZM01091199">
    <property type="protein sequence ID" value="JAV57047.1"/>
    <property type="molecule type" value="Transcribed_RNA"/>
</dbReference>
<sequence>MTYELISSYTYVHTQTFSKKFSINHHTEMCSIKHFVYGSLLLLTTVSSLPIVENFETASDSKIETVLNSSSANNVTYITSHESDSQSLEESQAQPKERHYSKFRARTTSHLPSLVQSVVISADCTSDHEHIRGECRPLYN</sequence>